<dbReference type="InterPro" id="IPR014729">
    <property type="entry name" value="Rossmann-like_a/b/a_fold"/>
</dbReference>
<evidence type="ECO:0000259" key="1">
    <source>
        <dbReference type="Pfam" id="PF00733"/>
    </source>
</evidence>
<accession>A0A848DBS5</accession>
<dbReference type="SUPFAM" id="SSF52402">
    <property type="entry name" value="Adenine nucleotide alpha hydrolases-like"/>
    <property type="match status" value="1"/>
</dbReference>
<dbReference type="Gene3D" id="3.40.50.620">
    <property type="entry name" value="HUPs"/>
    <property type="match status" value="1"/>
</dbReference>
<proteinExistence type="predicted"/>
<evidence type="ECO:0000313" key="2">
    <source>
        <dbReference type="EMBL" id="NMG83777.1"/>
    </source>
</evidence>
<dbReference type="AlphaFoldDB" id="A0A848DBS5"/>
<dbReference type="Pfam" id="PF00733">
    <property type="entry name" value="Asn_synthase"/>
    <property type="match status" value="1"/>
</dbReference>
<dbReference type="Proteomes" id="UP000606580">
    <property type="component" value="Unassembled WGS sequence"/>
</dbReference>
<organism evidence="2 3">
    <name type="scientific">Candidatus Ethanoperedens thermophilum</name>
    <dbReference type="NCBI Taxonomy" id="2766897"/>
    <lineage>
        <taxon>Archaea</taxon>
        <taxon>Methanobacteriati</taxon>
        <taxon>Methanobacteriota</taxon>
        <taxon>Stenosarchaea group</taxon>
        <taxon>Methanomicrobia</taxon>
        <taxon>Methanosarcinales</taxon>
        <taxon>Methanosarcinales incertae sedis</taxon>
        <taxon>GOM Arc I cluster</taxon>
        <taxon>Candidatus Ethanoperedens</taxon>
    </lineage>
</organism>
<feature type="domain" description="Asparagine synthetase" evidence="1">
    <location>
        <begin position="10"/>
        <end position="51"/>
    </location>
</feature>
<dbReference type="EMBL" id="WNEG01000107">
    <property type="protein sequence ID" value="NMG83777.1"/>
    <property type="molecule type" value="Genomic_DNA"/>
</dbReference>
<sequence length="71" mass="7713">MNETLTKMNAVIDAIAEQKNILIAFSGGVDSSVLASLARQSRTSVLAVTADSELLGCRGLHRKRYTDIYPM</sequence>
<comment type="caution">
    <text evidence="2">The sequence shown here is derived from an EMBL/GenBank/DDBJ whole genome shotgun (WGS) entry which is preliminary data.</text>
</comment>
<gene>
    <name evidence="2" type="ORF">GIS02_06205</name>
</gene>
<dbReference type="GO" id="GO:0006529">
    <property type="term" value="P:asparagine biosynthetic process"/>
    <property type="evidence" value="ECO:0007669"/>
    <property type="project" value="InterPro"/>
</dbReference>
<dbReference type="InterPro" id="IPR001962">
    <property type="entry name" value="Asn_synthase"/>
</dbReference>
<dbReference type="GO" id="GO:0004066">
    <property type="term" value="F:asparagine synthase (glutamine-hydrolyzing) activity"/>
    <property type="evidence" value="ECO:0007669"/>
    <property type="project" value="InterPro"/>
</dbReference>
<name>A0A848DBS5_9EURY</name>
<evidence type="ECO:0000313" key="3">
    <source>
        <dbReference type="Proteomes" id="UP000606580"/>
    </source>
</evidence>
<reference evidence="2" key="1">
    <citation type="journal article" date="2020" name="MBio">
        <title>'Candidatus Ethanoperedens,' a Thermophilic Genus of Archaea Mediating the Anaerobic Oxidation of Ethane.</title>
        <authorList>
            <person name="Hahn C.J."/>
            <person name="Laso-Perez R."/>
            <person name="Vulcano F."/>
            <person name="Vaziourakis K.M."/>
            <person name="Stokke R."/>
            <person name="Steen I.H."/>
            <person name="Teske A."/>
            <person name="Boetius A."/>
            <person name="Liebeke M."/>
            <person name="Amann R."/>
            <person name="Knittel K."/>
            <person name="Wegener G."/>
        </authorList>
    </citation>
    <scope>NUCLEOTIDE SEQUENCE</scope>
    <source>
        <strain evidence="2">GoM-Arc1-LC-WB58</strain>
    </source>
</reference>
<protein>
    <recommendedName>
        <fullName evidence="1">Asparagine synthetase domain-containing protein</fullName>
    </recommendedName>
</protein>